<keyword evidence="1" id="KW-0812">Transmembrane</keyword>
<organism evidence="2 3">
    <name type="scientific">Actinoplanes subglobosus</name>
    <dbReference type="NCBI Taxonomy" id="1547892"/>
    <lineage>
        <taxon>Bacteria</taxon>
        <taxon>Bacillati</taxon>
        <taxon>Actinomycetota</taxon>
        <taxon>Actinomycetes</taxon>
        <taxon>Micromonosporales</taxon>
        <taxon>Micromonosporaceae</taxon>
        <taxon>Actinoplanes</taxon>
    </lineage>
</organism>
<evidence type="ECO:0008006" key="4">
    <source>
        <dbReference type="Google" id="ProtNLM"/>
    </source>
</evidence>
<keyword evidence="1" id="KW-1133">Transmembrane helix</keyword>
<evidence type="ECO:0000256" key="1">
    <source>
        <dbReference type="SAM" id="Phobius"/>
    </source>
</evidence>
<evidence type="ECO:0000313" key="3">
    <source>
        <dbReference type="Proteomes" id="UP001595867"/>
    </source>
</evidence>
<feature type="transmembrane region" description="Helical" evidence="1">
    <location>
        <begin position="33"/>
        <end position="55"/>
    </location>
</feature>
<proteinExistence type="predicted"/>
<dbReference type="EMBL" id="JBHSBL010000005">
    <property type="protein sequence ID" value="MFC4064055.1"/>
    <property type="molecule type" value="Genomic_DNA"/>
</dbReference>
<gene>
    <name evidence="2" type="ORF">ACFO0C_03880</name>
</gene>
<name>A0ABV8IJJ0_9ACTN</name>
<protein>
    <recommendedName>
        <fullName evidence="4">Nuclear transport factor 2 family protein</fullName>
    </recommendedName>
</protein>
<keyword evidence="3" id="KW-1185">Reference proteome</keyword>
<reference evidence="3" key="1">
    <citation type="journal article" date="2019" name="Int. J. Syst. Evol. Microbiol.">
        <title>The Global Catalogue of Microorganisms (GCM) 10K type strain sequencing project: providing services to taxonomists for standard genome sequencing and annotation.</title>
        <authorList>
            <consortium name="The Broad Institute Genomics Platform"/>
            <consortium name="The Broad Institute Genome Sequencing Center for Infectious Disease"/>
            <person name="Wu L."/>
            <person name="Ma J."/>
        </authorList>
    </citation>
    <scope>NUCLEOTIDE SEQUENCE [LARGE SCALE GENOMIC DNA]</scope>
    <source>
        <strain evidence="3">TBRC 5832</strain>
    </source>
</reference>
<dbReference type="Proteomes" id="UP001595867">
    <property type="component" value="Unassembled WGS sequence"/>
</dbReference>
<keyword evidence="1" id="KW-0472">Membrane</keyword>
<comment type="caution">
    <text evidence="2">The sequence shown here is derived from an EMBL/GenBank/DDBJ whole genome shotgun (WGS) entry which is preliminary data.</text>
</comment>
<accession>A0ABV8IJJ0</accession>
<dbReference type="RefSeq" id="WP_378065096.1">
    <property type="nucleotide sequence ID" value="NZ_JBHSBL010000005.1"/>
</dbReference>
<evidence type="ECO:0000313" key="2">
    <source>
        <dbReference type="EMBL" id="MFC4064055.1"/>
    </source>
</evidence>
<sequence>MWICVVCGERTNGGTEACRACSSPPARSRILPALPLAVLVGTLALAAVIGGPRLFGSGKPRTEKATMRSTPPILENTPAGLVTVHRRVDDPRAAAVAVMLDTYFSGINERDYRAVATILDPAGDLDPGVPGQLRAFADGTSTSRDSDVVLHGLTEVTAGRLRAEVSFRSEQQAGHGPPGRRGETCTRWEVTYLLSAHGDGYRMLRGDGTNRPC</sequence>